<evidence type="ECO:0000256" key="9">
    <source>
        <dbReference type="ARBA" id="ARBA00048743"/>
    </source>
</evidence>
<dbReference type="PANTHER" id="PTHR10344">
    <property type="entry name" value="THYMIDYLATE KINASE"/>
    <property type="match status" value="1"/>
</dbReference>
<accession>A0A160T101</accession>
<dbReference type="PROSITE" id="PS01331">
    <property type="entry name" value="THYMIDYLATE_KINASE"/>
    <property type="match status" value="1"/>
</dbReference>
<dbReference type="InterPro" id="IPR039430">
    <property type="entry name" value="Thymidylate_kin-like_dom"/>
</dbReference>
<keyword evidence="4 11" id="KW-0808">Transferase</keyword>
<feature type="domain" description="Thymidylate kinase-like" evidence="12">
    <location>
        <begin position="5"/>
        <end position="194"/>
    </location>
</feature>
<evidence type="ECO:0000256" key="10">
    <source>
        <dbReference type="ARBA" id="ARBA00057735"/>
    </source>
</evidence>
<dbReference type="GO" id="GO:0006227">
    <property type="term" value="P:dUDP biosynthetic process"/>
    <property type="evidence" value="ECO:0007669"/>
    <property type="project" value="TreeGrafter"/>
</dbReference>
<evidence type="ECO:0000256" key="11">
    <source>
        <dbReference type="HAMAP-Rule" id="MF_00165"/>
    </source>
</evidence>
<dbReference type="AlphaFoldDB" id="A0A160T101"/>
<comment type="function">
    <text evidence="10 11">Phosphorylation of dTMP to form dTDP in both de novo and salvage pathways of dTTP synthesis.</text>
</comment>
<dbReference type="SUPFAM" id="SSF52540">
    <property type="entry name" value="P-loop containing nucleoside triphosphate hydrolases"/>
    <property type="match status" value="1"/>
</dbReference>
<evidence type="ECO:0000313" key="13">
    <source>
        <dbReference type="EMBL" id="CUS02438.2"/>
    </source>
</evidence>
<evidence type="ECO:0000259" key="12">
    <source>
        <dbReference type="Pfam" id="PF02223"/>
    </source>
</evidence>
<keyword evidence="5 11" id="KW-0545">Nucleotide biosynthesis</keyword>
<name>A0A160T101_9CHLR</name>
<reference evidence="13" key="1">
    <citation type="submission" date="2016-01" db="EMBL/GenBank/DDBJ databases">
        <authorList>
            <person name="Mcilroy J.S."/>
            <person name="Karst M S."/>
            <person name="Albertsen M."/>
        </authorList>
    </citation>
    <scope>NUCLEOTIDE SEQUENCE</scope>
    <source>
        <strain evidence="13">Cfx-K</strain>
    </source>
</reference>
<evidence type="ECO:0000256" key="1">
    <source>
        <dbReference type="ARBA" id="ARBA00009776"/>
    </source>
</evidence>
<keyword evidence="6 11" id="KW-0547">Nucleotide-binding</keyword>
<dbReference type="OrthoDB" id="9774907at2"/>
<dbReference type="HAMAP" id="MF_00165">
    <property type="entry name" value="Thymidylate_kinase"/>
    <property type="match status" value="1"/>
</dbReference>
<evidence type="ECO:0000256" key="4">
    <source>
        <dbReference type="ARBA" id="ARBA00022679"/>
    </source>
</evidence>
<dbReference type="KEGG" id="pbf:CFX0092_A0560"/>
<evidence type="ECO:0000313" key="14">
    <source>
        <dbReference type="Proteomes" id="UP000215027"/>
    </source>
</evidence>
<dbReference type="EC" id="2.7.4.9" evidence="2 11"/>
<dbReference type="GO" id="GO:0006233">
    <property type="term" value="P:dTDP biosynthetic process"/>
    <property type="evidence" value="ECO:0007669"/>
    <property type="project" value="InterPro"/>
</dbReference>
<dbReference type="FunFam" id="3.40.50.300:FF:000225">
    <property type="entry name" value="Thymidylate kinase"/>
    <property type="match status" value="1"/>
</dbReference>
<dbReference type="GO" id="GO:0004798">
    <property type="term" value="F:dTMP kinase activity"/>
    <property type="evidence" value="ECO:0007669"/>
    <property type="project" value="UniProtKB-UniRule"/>
</dbReference>
<feature type="binding site" evidence="11">
    <location>
        <begin position="7"/>
        <end position="14"/>
    </location>
    <ligand>
        <name>ATP</name>
        <dbReference type="ChEBI" id="CHEBI:30616"/>
    </ligand>
</feature>
<dbReference type="PANTHER" id="PTHR10344:SF4">
    <property type="entry name" value="UMP-CMP KINASE 2, MITOCHONDRIAL"/>
    <property type="match status" value="1"/>
</dbReference>
<keyword evidence="7 11" id="KW-0418">Kinase</keyword>
<dbReference type="CDD" id="cd01672">
    <property type="entry name" value="TMPK"/>
    <property type="match status" value="1"/>
</dbReference>
<keyword evidence="8 11" id="KW-0067">ATP-binding</keyword>
<evidence type="ECO:0000256" key="5">
    <source>
        <dbReference type="ARBA" id="ARBA00022727"/>
    </source>
</evidence>
<sequence>MFITFEGPEGGGKSTQIQMLAERLRRQGYGVVMTREPGGTAIGDQIRDVLHDTANTAMSPTAELLLYSASRAQHVAEVIRPALAAGQVVLCDRFADSSMAYQGYGRGLDRAMLAALTAIATGGLTPDLTLLLDLDVERGLARRAERGEEMNRLDLEAVGFHQRVRAGYHALAAAEPVRWISLDADRPVAAVAADVWRVVAERLIA</sequence>
<dbReference type="NCBIfam" id="TIGR00041">
    <property type="entry name" value="DTMP_kinase"/>
    <property type="match status" value="1"/>
</dbReference>
<protein>
    <recommendedName>
        <fullName evidence="3 11">Thymidylate kinase</fullName>
        <ecNumber evidence="2 11">2.7.4.9</ecNumber>
    </recommendedName>
    <alternativeName>
        <fullName evidence="11">dTMP kinase</fullName>
    </alternativeName>
</protein>
<dbReference type="InterPro" id="IPR027417">
    <property type="entry name" value="P-loop_NTPase"/>
</dbReference>
<dbReference type="GO" id="GO:0006235">
    <property type="term" value="P:dTTP biosynthetic process"/>
    <property type="evidence" value="ECO:0007669"/>
    <property type="project" value="UniProtKB-UniRule"/>
</dbReference>
<proteinExistence type="inferred from homology"/>
<dbReference type="Gene3D" id="3.40.50.300">
    <property type="entry name" value="P-loop containing nucleotide triphosphate hydrolases"/>
    <property type="match status" value="1"/>
</dbReference>
<dbReference type="EMBL" id="LN890655">
    <property type="protein sequence ID" value="CUS02438.2"/>
    <property type="molecule type" value="Genomic_DNA"/>
</dbReference>
<evidence type="ECO:0000256" key="3">
    <source>
        <dbReference type="ARBA" id="ARBA00017144"/>
    </source>
</evidence>
<evidence type="ECO:0000256" key="6">
    <source>
        <dbReference type="ARBA" id="ARBA00022741"/>
    </source>
</evidence>
<dbReference type="GO" id="GO:0005829">
    <property type="term" value="C:cytosol"/>
    <property type="evidence" value="ECO:0007669"/>
    <property type="project" value="TreeGrafter"/>
</dbReference>
<dbReference type="InterPro" id="IPR018095">
    <property type="entry name" value="Thymidylate_kin_CS"/>
</dbReference>
<dbReference type="Pfam" id="PF02223">
    <property type="entry name" value="Thymidylate_kin"/>
    <property type="match status" value="1"/>
</dbReference>
<organism evidence="13 14">
    <name type="scientific">Candidatus Promineifilum breve</name>
    <dbReference type="NCBI Taxonomy" id="1806508"/>
    <lineage>
        <taxon>Bacteria</taxon>
        <taxon>Bacillati</taxon>
        <taxon>Chloroflexota</taxon>
        <taxon>Ardenticatenia</taxon>
        <taxon>Candidatus Promineifilales</taxon>
        <taxon>Candidatus Promineifilaceae</taxon>
        <taxon>Candidatus Promineifilum</taxon>
    </lineage>
</organism>
<evidence type="ECO:0000256" key="7">
    <source>
        <dbReference type="ARBA" id="ARBA00022777"/>
    </source>
</evidence>
<comment type="similarity">
    <text evidence="1 11">Belongs to the thymidylate kinase family.</text>
</comment>
<evidence type="ECO:0000256" key="8">
    <source>
        <dbReference type="ARBA" id="ARBA00022840"/>
    </source>
</evidence>
<evidence type="ECO:0000256" key="2">
    <source>
        <dbReference type="ARBA" id="ARBA00012980"/>
    </source>
</evidence>
<dbReference type="InterPro" id="IPR018094">
    <property type="entry name" value="Thymidylate_kinase"/>
</dbReference>
<gene>
    <name evidence="11 13" type="primary">tmk</name>
    <name evidence="13" type="ORF">CFX0092_A0560</name>
</gene>
<comment type="catalytic activity">
    <reaction evidence="9 11">
        <text>dTMP + ATP = dTDP + ADP</text>
        <dbReference type="Rhea" id="RHEA:13517"/>
        <dbReference type="ChEBI" id="CHEBI:30616"/>
        <dbReference type="ChEBI" id="CHEBI:58369"/>
        <dbReference type="ChEBI" id="CHEBI:63528"/>
        <dbReference type="ChEBI" id="CHEBI:456216"/>
        <dbReference type="EC" id="2.7.4.9"/>
    </reaction>
</comment>
<dbReference type="Proteomes" id="UP000215027">
    <property type="component" value="Chromosome I"/>
</dbReference>
<dbReference type="GO" id="GO:0005524">
    <property type="term" value="F:ATP binding"/>
    <property type="evidence" value="ECO:0007669"/>
    <property type="project" value="UniProtKB-UniRule"/>
</dbReference>
<dbReference type="RefSeq" id="WP_095042050.1">
    <property type="nucleotide sequence ID" value="NZ_LN890655.1"/>
</dbReference>
<keyword evidence="14" id="KW-1185">Reference proteome</keyword>